<evidence type="ECO:0000313" key="13">
    <source>
        <dbReference type="EMBL" id="MPQ44755.1"/>
    </source>
</evidence>
<name>A0A6I1MMZ0_9CLOT</name>
<dbReference type="InterPro" id="IPR005467">
    <property type="entry name" value="His_kinase_dom"/>
</dbReference>
<keyword evidence="10 11" id="KW-0472">Membrane</keyword>
<comment type="subcellular location">
    <subcellularLocation>
        <location evidence="2">Cell membrane</location>
        <topology evidence="2">Multi-pass membrane protein</topology>
    </subcellularLocation>
</comment>
<evidence type="ECO:0000256" key="4">
    <source>
        <dbReference type="ARBA" id="ARBA00022475"/>
    </source>
</evidence>
<keyword evidence="14" id="KW-1185">Reference proteome</keyword>
<keyword evidence="6 11" id="KW-0812">Transmembrane</keyword>
<feature type="transmembrane region" description="Helical" evidence="11">
    <location>
        <begin position="41"/>
        <end position="61"/>
    </location>
</feature>
<evidence type="ECO:0000256" key="10">
    <source>
        <dbReference type="ARBA" id="ARBA00023136"/>
    </source>
</evidence>
<dbReference type="GO" id="GO:0005886">
    <property type="term" value="C:plasma membrane"/>
    <property type="evidence" value="ECO:0007669"/>
    <property type="project" value="UniProtKB-SubCell"/>
</dbReference>
<dbReference type="EC" id="2.7.13.3" evidence="3"/>
<protein>
    <recommendedName>
        <fullName evidence="3">histidine kinase</fullName>
        <ecNumber evidence="3">2.7.13.3</ecNumber>
    </recommendedName>
</protein>
<dbReference type="InterPro" id="IPR004358">
    <property type="entry name" value="Sig_transdc_His_kin-like_C"/>
</dbReference>
<dbReference type="OrthoDB" id="9780487at2"/>
<evidence type="ECO:0000259" key="12">
    <source>
        <dbReference type="PROSITE" id="PS50109"/>
    </source>
</evidence>
<dbReference type="AlphaFoldDB" id="A0A6I1MMZ0"/>
<keyword evidence="4" id="KW-1003">Cell membrane</keyword>
<feature type="domain" description="Histidine kinase" evidence="12">
    <location>
        <begin position="122"/>
        <end position="335"/>
    </location>
</feature>
<dbReference type="PANTHER" id="PTHR45453">
    <property type="entry name" value="PHOSPHATE REGULON SENSOR PROTEIN PHOR"/>
    <property type="match status" value="1"/>
</dbReference>
<dbReference type="InterPro" id="IPR003594">
    <property type="entry name" value="HATPase_dom"/>
</dbReference>
<keyword evidence="5" id="KW-0808">Transferase</keyword>
<evidence type="ECO:0000256" key="6">
    <source>
        <dbReference type="ARBA" id="ARBA00022692"/>
    </source>
</evidence>
<evidence type="ECO:0000256" key="3">
    <source>
        <dbReference type="ARBA" id="ARBA00012438"/>
    </source>
</evidence>
<dbReference type="Gene3D" id="3.30.565.10">
    <property type="entry name" value="Histidine kinase-like ATPase, C-terminal domain"/>
    <property type="match status" value="1"/>
</dbReference>
<reference evidence="13 14" key="1">
    <citation type="submission" date="2019-10" db="EMBL/GenBank/DDBJ databases">
        <title>The Genome Sequence of Clostridium tarantellae Isolated from Fish Brain.</title>
        <authorList>
            <person name="Bano L."/>
            <person name="Kiel M."/>
            <person name="Sales G."/>
            <person name="Doxey A.C."/>
            <person name="Mansfield M.J."/>
            <person name="Schiavone M."/>
            <person name="Rossetto O."/>
            <person name="Pirazzini M."/>
            <person name="Dobrindt U."/>
            <person name="Montecucco C."/>
        </authorList>
    </citation>
    <scope>NUCLEOTIDE SEQUENCE [LARGE SCALE GENOMIC DNA]</scope>
    <source>
        <strain evidence="13 14">DSM 3997</strain>
    </source>
</reference>
<accession>A0A6I1MMZ0</accession>
<dbReference type="GO" id="GO:0000155">
    <property type="term" value="F:phosphorelay sensor kinase activity"/>
    <property type="evidence" value="ECO:0007669"/>
    <property type="project" value="TreeGrafter"/>
</dbReference>
<comment type="caution">
    <text evidence="13">The sequence shown here is derived from an EMBL/GenBank/DDBJ whole genome shotgun (WGS) entry which is preliminary data.</text>
</comment>
<evidence type="ECO:0000256" key="2">
    <source>
        <dbReference type="ARBA" id="ARBA00004651"/>
    </source>
</evidence>
<dbReference type="SMART" id="SM00387">
    <property type="entry name" value="HATPase_c"/>
    <property type="match status" value="1"/>
</dbReference>
<evidence type="ECO:0000256" key="11">
    <source>
        <dbReference type="SAM" id="Phobius"/>
    </source>
</evidence>
<dbReference type="GO" id="GO:0016036">
    <property type="term" value="P:cellular response to phosphate starvation"/>
    <property type="evidence" value="ECO:0007669"/>
    <property type="project" value="TreeGrafter"/>
</dbReference>
<feature type="transmembrane region" description="Helical" evidence="11">
    <location>
        <begin position="18"/>
        <end position="35"/>
    </location>
</feature>
<evidence type="ECO:0000256" key="9">
    <source>
        <dbReference type="ARBA" id="ARBA00023012"/>
    </source>
</evidence>
<keyword evidence="9" id="KW-0902">Two-component regulatory system</keyword>
<evidence type="ECO:0000256" key="1">
    <source>
        <dbReference type="ARBA" id="ARBA00000085"/>
    </source>
</evidence>
<proteinExistence type="predicted"/>
<dbReference type="InterPro" id="IPR036890">
    <property type="entry name" value="HATPase_C_sf"/>
</dbReference>
<gene>
    <name evidence="13" type="ORF">GBZ86_13520</name>
</gene>
<dbReference type="PROSITE" id="PS50109">
    <property type="entry name" value="HIS_KIN"/>
    <property type="match status" value="1"/>
</dbReference>
<dbReference type="PRINTS" id="PR00344">
    <property type="entry name" value="BCTRLSENSOR"/>
</dbReference>
<dbReference type="Pfam" id="PF02518">
    <property type="entry name" value="HATPase_c"/>
    <property type="match status" value="1"/>
</dbReference>
<dbReference type="InterPro" id="IPR050351">
    <property type="entry name" value="BphY/WalK/GraS-like"/>
</dbReference>
<keyword evidence="8 11" id="KW-1133">Transmembrane helix</keyword>
<evidence type="ECO:0000256" key="8">
    <source>
        <dbReference type="ARBA" id="ARBA00022989"/>
    </source>
</evidence>
<dbReference type="GO" id="GO:0004721">
    <property type="term" value="F:phosphoprotein phosphatase activity"/>
    <property type="evidence" value="ECO:0007669"/>
    <property type="project" value="TreeGrafter"/>
</dbReference>
<dbReference type="PANTHER" id="PTHR45453:SF2">
    <property type="entry name" value="HISTIDINE KINASE"/>
    <property type="match status" value="1"/>
</dbReference>
<comment type="catalytic activity">
    <reaction evidence="1">
        <text>ATP + protein L-histidine = ADP + protein N-phospho-L-histidine.</text>
        <dbReference type="EC" id="2.7.13.3"/>
    </reaction>
</comment>
<evidence type="ECO:0000256" key="7">
    <source>
        <dbReference type="ARBA" id="ARBA00022777"/>
    </source>
</evidence>
<organism evidence="13 14">
    <name type="scientific">Clostridium tarantellae</name>
    <dbReference type="NCBI Taxonomy" id="39493"/>
    <lineage>
        <taxon>Bacteria</taxon>
        <taxon>Bacillati</taxon>
        <taxon>Bacillota</taxon>
        <taxon>Clostridia</taxon>
        <taxon>Eubacteriales</taxon>
        <taxon>Clostridiaceae</taxon>
        <taxon>Clostridium</taxon>
    </lineage>
</organism>
<dbReference type="RefSeq" id="WP_152891492.1">
    <property type="nucleotide sequence ID" value="NZ_WHJC01000303.1"/>
</dbReference>
<dbReference type="Proteomes" id="UP000430345">
    <property type="component" value="Unassembled WGS sequence"/>
</dbReference>
<sequence>MCLMELIIKVIKVKGRDLLALIINTLVIILFYYLLFENSEILYPLCLSIFVILIYFIIEIFKYKEFLKKLEDSKRSPDYSNPYINFNEEEIFNTISSMHKEYLYKIHSLNGHISDRDALFSQWIHNMKTSLTVIDLACEKSILKNGEDNCIEDIKEENTTVKKNLEECLNVLRLDNFSRDYITITCNLKELITNVINIKKRDFIYKGVFPKIKIDENIQVYTDKKWCSYMIEQIISNSIKYSENKKGKKVEIEAISKENTIELSIKDEGVGIAKEDLPRIYDPFFTGNNGRKERTATGIGLYMVKLIGEKLGHTIKINSQLGKGTIVYIVFKKENFIL</sequence>
<dbReference type="EMBL" id="WHJC01000303">
    <property type="protein sequence ID" value="MPQ44755.1"/>
    <property type="molecule type" value="Genomic_DNA"/>
</dbReference>
<dbReference type="SUPFAM" id="SSF55874">
    <property type="entry name" value="ATPase domain of HSP90 chaperone/DNA topoisomerase II/histidine kinase"/>
    <property type="match status" value="1"/>
</dbReference>
<keyword evidence="7 13" id="KW-0418">Kinase</keyword>
<evidence type="ECO:0000256" key="5">
    <source>
        <dbReference type="ARBA" id="ARBA00022679"/>
    </source>
</evidence>
<evidence type="ECO:0000313" key="14">
    <source>
        <dbReference type="Proteomes" id="UP000430345"/>
    </source>
</evidence>